<dbReference type="PROSITE" id="PS51194">
    <property type="entry name" value="HELICASE_CTER"/>
    <property type="match status" value="1"/>
</dbReference>
<dbReference type="GO" id="GO:0003676">
    <property type="term" value="F:nucleic acid binding"/>
    <property type="evidence" value="ECO:0007669"/>
    <property type="project" value="InterPro"/>
</dbReference>
<dbReference type="AlphaFoldDB" id="A0A2K9LV11"/>
<dbReference type="InterPro" id="IPR014001">
    <property type="entry name" value="Helicase_ATP-bd"/>
</dbReference>
<name>A0A2K9LV11_SPISQ</name>
<dbReference type="InterPro" id="IPR050699">
    <property type="entry name" value="RNA-DNA_Helicase"/>
</dbReference>
<dbReference type="PROSITE" id="PS51192">
    <property type="entry name" value="HELICASE_ATP_BIND_1"/>
    <property type="match status" value="1"/>
</dbReference>
<dbReference type="RefSeq" id="WP_101780814.1">
    <property type="nucleotide sequence ID" value="NZ_CP025543.1"/>
</dbReference>
<gene>
    <name evidence="7" type="ORF">SMONO_v1c05120</name>
</gene>
<dbReference type="GO" id="GO:0005524">
    <property type="term" value="F:ATP binding"/>
    <property type="evidence" value="ECO:0007669"/>
    <property type="project" value="UniProtKB-KW"/>
</dbReference>
<dbReference type="EMBL" id="CP025543">
    <property type="protein sequence ID" value="AUM62761.1"/>
    <property type="molecule type" value="Genomic_DNA"/>
</dbReference>
<protein>
    <recommendedName>
        <fullName evidence="9">Helicase</fullName>
    </recommendedName>
</protein>
<keyword evidence="3" id="KW-0347">Helicase</keyword>
<sequence>MNDKIILNDIVEKIFTKIENNILCFFGLINSTREKIYNYELDIVIFVMRSELFLSNATNNRDEETFEKINKIIFYITKYKYIFEEVNISEELEQEILIRTRNFPYLIENSKINDYELSEYESLKYDNKFFLTKKQIEVFELIDKKNKLVISAPTSFGKSFLIKYSVLKRNWNNCVIILPTNALVSEYCDWFMDNQKKLFSVITNINQDLKKRNLIIMTQEKFWSFFNKEENSGINYDWVIFDEFYSLDLINIRNQILFSILLYLKNFKDIKMTFLSPNSKNLKEGILSFLDGIFFEETFEEYVEQNLVSRDMIYLVNKENVKDKYIATQILNKNDKFSFIDEFPPSLLGKDNLQIMIEIIKKINKAEKNETFLIYPPFTSFTTYCDALLEMSKEIGYEKPEEIKFLIEYLKEYYGDHYSVIKMLERGIAVHFGEIDEFTREIIESQFRKKNIKYLICSPTLMKGVNLNTNYLFITNNRFPDKNIDPKNLVGRIGRYDQSPHGFGFYINSSKETTVKNSIAKKFQENLVIVNKNPKNQTKIDEFIKKINNDKNIKLDKKLISNNNSKSDKTLKSDYFIEGNINKKILFSDTISLEIKQTLQSIFIKENENKLDFLYCKKLLSNLMIIYYFLKEKWKGNTIEKIALIFSWYLKGLTVKNMVLNMAKYYEKFNRETLEERKYRFTGKFITKTNEGDIFSSKNEKHMNILTGETLKIIKSDIEYNLKNSMLHFMDCKFDENEKNDIYDKVEILTNNDLIRWLVKNGFYKNIAITLSKEKFKKIFYKNEIFLNENEIINNFKNYNFEEKDKFIKLNVERVIKRWESVL</sequence>
<proteinExistence type="predicted"/>
<dbReference type="InterPro" id="IPR027417">
    <property type="entry name" value="P-loop_NTPase"/>
</dbReference>
<reference evidence="7 8" key="1">
    <citation type="submission" date="2017-12" db="EMBL/GenBank/DDBJ databases">
        <title>Complete genome sequence of Spiroplasma monobiae MQ-1 (ATCC 33825).</title>
        <authorList>
            <person name="Tsai Y.-M."/>
            <person name="Lo W.-S."/>
            <person name="Wu P.-S."/>
            <person name="Cho S.-T."/>
            <person name="Kuo C.-H."/>
        </authorList>
    </citation>
    <scope>NUCLEOTIDE SEQUENCE [LARGE SCALE GENOMIC DNA]</scope>
    <source>
        <strain evidence="7 8">MQ-1</strain>
    </source>
</reference>
<dbReference type="SMART" id="SM00487">
    <property type="entry name" value="DEXDc"/>
    <property type="match status" value="1"/>
</dbReference>
<dbReference type="InterPro" id="IPR001650">
    <property type="entry name" value="Helicase_C-like"/>
</dbReference>
<evidence type="ECO:0000259" key="6">
    <source>
        <dbReference type="PROSITE" id="PS51194"/>
    </source>
</evidence>
<evidence type="ECO:0000256" key="4">
    <source>
        <dbReference type="ARBA" id="ARBA00022840"/>
    </source>
</evidence>
<feature type="domain" description="Helicase ATP-binding" evidence="5">
    <location>
        <begin position="139"/>
        <end position="280"/>
    </location>
</feature>
<dbReference type="SUPFAM" id="SSF52540">
    <property type="entry name" value="P-loop containing nucleoside triphosphate hydrolases"/>
    <property type="match status" value="1"/>
</dbReference>
<keyword evidence="4" id="KW-0067">ATP-binding</keyword>
<evidence type="ECO:0000256" key="3">
    <source>
        <dbReference type="ARBA" id="ARBA00022806"/>
    </source>
</evidence>
<dbReference type="Pfam" id="PF00270">
    <property type="entry name" value="DEAD"/>
    <property type="match status" value="1"/>
</dbReference>
<evidence type="ECO:0000256" key="1">
    <source>
        <dbReference type="ARBA" id="ARBA00022741"/>
    </source>
</evidence>
<keyword evidence="8" id="KW-1185">Reference proteome</keyword>
<organism evidence="7 8">
    <name type="scientific">Spiroplasma monobiae MQ-1</name>
    <dbReference type="NCBI Taxonomy" id="1336748"/>
    <lineage>
        <taxon>Bacteria</taxon>
        <taxon>Bacillati</taxon>
        <taxon>Mycoplasmatota</taxon>
        <taxon>Mollicutes</taxon>
        <taxon>Entomoplasmatales</taxon>
        <taxon>Spiroplasmataceae</taxon>
        <taxon>Spiroplasma</taxon>
    </lineage>
</organism>
<evidence type="ECO:0008006" key="9">
    <source>
        <dbReference type="Google" id="ProtNLM"/>
    </source>
</evidence>
<dbReference type="OrthoDB" id="9815222at2"/>
<dbReference type="PANTHER" id="PTHR12131:SF1">
    <property type="entry name" value="ATP-DEPENDENT RNA HELICASE SUPV3L1, MITOCHONDRIAL-RELATED"/>
    <property type="match status" value="1"/>
</dbReference>
<dbReference type="KEGG" id="smoo:SMONO_v1c05120"/>
<feature type="domain" description="Helicase C-terminal" evidence="6">
    <location>
        <begin position="351"/>
        <end position="538"/>
    </location>
</feature>
<dbReference type="PANTHER" id="PTHR12131">
    <property type="entry name" value="ATP-DEPENDENT RNA AND DNA HELICASE"/>
    <property type="match status" value="1"/>
</dbReference>
<accession>A0A2K9LV11</accession>
<keyword evidence="1" id="KW-0547">Nucleotide-binding</keyword>
<evidence type="ECO:0000256" key="2">
    <source>
        <dbReference type="ARBA" id="ARBA00022801"/>
    </source>
</evidence>
<evidence type="ECO:0000259" key="5">
    <source>
        <dbReference type="PROSITE" id="PS51192"/>
    </source>
</evidence>
<dbReference type="Proteomes" id="UP000234790">
    <property type="component" value="Chromosome"/>
</dbReference>
<dbReference type="GO" id="GO:0004386">
    <property type="term" value="F:helicase activity"/>
    <property type="evidence" value="ECO:0007669"/>
    <property type="project" value="UniProtKB-KW"/>
</dbReference>
<dbReference type="GO" id="GO:0016787">
    <property type="term" value="F:hydrolase activity"/>
    <property type="evidence" value="ECO:0007669"/>
    <property type="project" value="UniProtKB-KW"/>
</dbReference>
<keyword evidence="2" id="KW-0378">Hydrolase</keyword>
<dbReference type="Gene3D" id="3.40.50.300">
    <property type="entry name" value="P-loop containing nucleotide triphosphate hydrolases"/>
    <property type="match status" value="2"/>
</dbReference>
<evidence type="ECO:0000313" key="8">
    <source>
        <dbReference type="Proteomes" id="UP000234790"/>
    </source>
</evidence>
<dbReference type="InterPro" id="IPR011545">
    <property type="entry name" value="DEAD/DEAH_box_helicase_dom"/>
</dbReference>
<evidence type="ECO:0000313" key="7">
    <source>
        <dbReference type="EMBL" id="AUM62761.1"/>
    </source>
</evidence>